<protein>
    <submittedName>
        <fullName evidence="5">Uncharacterized protein</fullName>
    </submittedName>
</protein>
<reference evidence="5" key="2">
    <citation type="submission" date="2025-09" db="UniProtKB">
        <authorList>
            <consortium name="Ensembl"/>
        </authorList>
    </citation>
    <scope>IDENTIFICATION</scope>
</reference>
<evidence type="ECO:0000313" key="5">
    <source>
        <dbReference type="Ensembl" id="ENSJHYP00000003512.1"/>
    </source>
</evidence>
<dbReference type="InterPro" id="IPR036383">
    <property type="entry name" value="TSP1_rpt_sf"/>
</dbReference>
<dbReference type="PRINTS" id="PR01705">
    <property type="entry name" value="TSP1REPEAT"/>
</dbReference>
<dbReference type="Pfam" id="PF00090">
    <property type="entry name" value="TSP_1"/>
    <property type="match status" value="3"/>
</dbReference>
<dbReference type="PANTHER" id="PTHR22906:SF52">
    <property type="entry name" value="ADHESION G PROTEIN-COUPLED RECEPTOR B1"/>
    <property type="match status" value="1"/>
</dbReference>
<keyword evidence="6" id="KW-1185">Reference proteome</keyword>
<dbReference type="InterPro" id="IPR000884">
    <property type="entry name" value="TSP1_rpt"/>
</dbReference>
<proteinExistence type="predicted"/>
<evidence type="ECO:0000256" key="3">
    <source>
        <dbReference type="ARBA" id="ARBA00023157"/>
    </source>
</evidence>
<dbReference type="SMART" id="SM00209">
    <property type="entry name" value="TSP1"/>
    <property type="match status" value="3"/>
</dbReference>
<dbReference type="PROSITE" id="PS50092">
    <property type="entry name" value="TSP1"/>
    <property type="match status" value="3"/>
</dbReference>
<organism evidence="5 6">
    <name type="scientific">Junco hyemalis</name>
    <name type="common">Dark-eyed junco</name>
    <dbReference type="NCBI Taxonomy" id="40217"/>
    <lineage>
        <taxon>Eukaryota</taxon>
        <taxon>Metazoa</taxon>
        <taxon>Chordata</taxon>
        <taxon>Craniata</taxon>
        <taxon>Vertebrata</taxon>
        <taxon>Euteleostomi</taxon>
        <taxon>Archelosauria</taxon>
        <taxon>Archosauria</taxon>
        <taxon>Dinosauria</taxon>
        <taxon>Saurischia</taxon>
        <taxon>Theropoda</taxon>
        <taxon>Coelurosauria</taxon>
        <taxon>Aves</taxon>
        <taxon>Neognathae</taxon>
        <taxon>Neoaves</taxon>
        <taxon>Telluraves</taxon>
        <taxon>Australaves</taxon>
        <taxon>Passeriformes</taxon>
        <taxon>Passerellidae</taxon>
        <taxon>Junco</taxon>
    </lineage>
</organism>
<keyword evidence="2" id="KW-0677">Repeat</keyword>
<dbReference type="FunFam" id="2.20.100.10:FF:000003">
    <property type="entry name" value="Adhesion G protein-coupled receptor B2"/>
    <property type="match status" value="2"/>
</dbReference>
<dbReference type="FunFam" id="2.20.100.10:FF:000004">
    <property type="entry name" value="Adhesion G protein-coupled receptor B2"/>
    <property type="match status" value="1"/>
</dbReference>
<dbReference type="AlphaFoldDB" id="A0A8C5IGX9"/>
<dbReference type="SUPFAM" id="SSF82895">
    <property type="entry name" value="TSP-1 type 1 repeat"/>
    <property type="match status" value="3"/>
</dbReference>
<sequence>MDPWSLVKPAGEGGQCGKAELNLCPNEGKALQGRPLLFLLCFVPGASPELLFQPRHLETSSLEMQGCQRSSPCVPTPPGDPAAEEWSPWSVCSTTCGEGWQTRTRFCVSSSYSTQCSGLLWERKVTSSASLAVHGTWDEWSPWSLCSSTCGRGYRDRTRTCKPPQFGGNPCEGPEKQTKFCNIALCPVDGNWNEWSSWSSCSASCSNGTQQRTRECNGPSYGGAECQGHWVETRDCFLRQCPGG</sequence>
<dbReference type="InterPro" id="IPR052065">
    <property type="entry name" value="Compl_asym_regulator"/>
</dbReference>
<keyword evidence="3" id="KW-1015">Disulfide bond</keyword>
<keyword evidence="1" id="KW-0732">Signal</keyword>
<reference evidence="5" key="1">
    <citation type="submission" date="2025-08" db="UniProtKB">
        <authorList>
            <consortium name="Ensembl"/>
        </authorList>
    </citation>
    <scope>IDENTIFICATION</scope>
</reference>
<dbReference type="Proteomes" id="UP000694408">
    <property type="component" value="Unplaced"/>
</dbReference>
<name>A0A8C5IGX9_JUNHY</name>
<accession>A0A8C5IGX9</accession>
<dbReference type="Gene3D" id="2.20.100.10">
    <property type="entry name" value="Thrombospondin type-1 (TSP1) repeat"/>
    <property type="match status" value="3"/>
</dbReference>
<evidence type="ECO:0000256" key="1">
    <source>
        <dbReference type="ARBA" id="ARBA00022729"/>
    </source>
</evidence>
<evidence type="ECO:0000256" key="4">
    <source>
        <dbReference type="ARBA" id="ARBA00023180"/>
    </source>
</evidence>
<evidence type="ECO:0000256" key="2">
    <source>
        <dbReference type="ARBA" id="ARBA00022737"/>
    </source>
</evidence>
<evidence type="ECO:0000313" key="6">
    <source>
        <dbReference type="Proteomes" id="UP000694408"/>
    </source>
</evidence>
<dbReference type="OMA" id="CTTCYQP"/>
<keyword evidence="4" id="KW-0325">Glycoprotein</keyword>
<dbReference type="PANTHER" id="PTHR22906">
    <property type="entry name" value="PROPERDIN"/>
    <property type="match status" value="1"/>
</dbReference>
<dbReference type="Ensembl" id="ENSJHYT00000004323.1">
    <property type="protein sequence ID" value="ENSJHYP00000003512.1"/>
    <property type="gene ID" value="ENSJHYG00000002885.1"/>
</dbReference>